<name>A0ABD2YSC0_9GENT</name>
<gene>
    <name evidence="1" type="ORF">ACH5RR_029677</name>
</gene>
<protein>
    <submittedName>
        <fullName evidence="1">Uncharacterized protein</fullName>
    </submittedName>
</protein>
<dbReference type="PANTHER" id="PTHR13097:SF7">
    <property type="entry name" value="GENERAL TRANSCRIPTION FACTOR IIE SUBUNIT 1"/>
    <property type="match status" value="1"/>
</dbReference>
<comment type="caution">
    <text evidence="1">The sequence shown here is derived from an EMBL/GenBank/DDBJ whole genome shotgun (WGS) entry which is preliminary data.</text>
</comment>
<sequence>MPLRGDNFGSERMIWPRTWKLNPKRLRQILHLREEKIVNSKRYQKKKYCYCCLDYPQIYDVVRYRLHQMKRKMKDQRESKKFVKEYVLCLNTHCGKKVHCDGCRLRLVSKECFLRGVIARGN</sequence>
<keyword evidence="2" id="KW-1185">Reference proteome</keyword>
<evidence type="ECO:0000313" key="2">
    <source>
        <dbReference type="Proteomes" id="UP001630127"/>
    </source>
</evidence>
<dbReference type="InterPro" id="IPR039997">
    <property type="entry name" value="TFE"/>
</dbReference>
<accession>A0ABD2YSC0</accession>
<proteinExistence type="predicted"/>
<organism evidence="1 2">
    <name type="scientific">Cinchona calisaya</name>
    <dbReference type="NCBI Taxonomy" id="153742"/>
    <lineage>
        <taxon>Eukaryota</taxon>
        <taxon>Viridiplantae</taxon>
        <taxon>Streptophyta</taxon>
        <taxon>Embryophyta</taxon>
        <taxon>Tracheophyta</taxon>
        <taxon>Spermatophyta</taxon>
        <taxon>Magnoliopsida</taxon>
        <taxon>eudicotyledons</taxon>
        <taxon>Gunneridae</taxon>
        <taxon>Pentapetalae</taxon>
        <taxon>asterids</taxon>
        <taxon>lamiids</taxon>
        <taxon>Gentianales</taxon>
        <taxon>Rubiaceae</taxon>
        <taxon>Cinchonoideae</taxon>
        <taxon>Cinchoneae</taxon>
        <taxon>Cinchona</taxon>
    </lineage>
</organism>
<dbReference type="PANTHER" id="PTHR13097">
    <property type="entry name" value="TRANSCRIPTION INITIATION FACTOR IIE, ALPHA SUBUNIT"/>
    <property type="match status" value="1"/>
</dbReference>
<reference evidence="1 2" key="1">
    <citation type="submission" date="2024-11" db="EMBL/GenBank/DDBJ databases">
        <title>A near-complete genome assembly of Cinchona calisaya.</title>
        <authorList>
            <person name="Lian D.C."/>
            <person name="Zhao X.W."/>
            <person name="Wei L."/>
        </authorList>
    </citation>
    <scope>NUCLEOTIDE SEQUENCE [LARGE SCALE GENOMIC DNA]</scope>
    <source>
        <tissue evidence="1">Nenye</tissue>
    </source>
</reference>
<dbReference type="AlphaFoldDB" id="A0ABD2YSC0"/>
<dbReference type="Proteomes" id="UP001630127">
    <property type="component" value="Unassembled WGS sequence"/>
</dbReference>
<dbReference type="EMBL" id="JBJUIK010000012">
    <property type="protein sequence ID" value="KAL3510276.1"/>
    <property type="molecule type" value="Genomic_DNA"/>
</dbReference>
<evidence type="ECO:0000313" key="1">
    <source>
        <dbReference type="EMBL" id="KAL3510276.1"/>
    </source>
</evidence>